<keyword evidence="2" id="KW-1185">Reference proteome</keyword>
<name>I4BAB8_TURPD</name>
<dbReference type="PATRIC" id="fig|869212.3.peg.3613"/>
<dbReference type="HOGENOM" id="CLU_011927_1_0_12"/>
<dbReference type="Gene3D" id="3.40.50.300">
    <property type="entry name" value="P-loop containing nucleotide triphosphate hydrolases"/>
    <property type="match status" value="1"/>
</dbReference>
<evidence type="ECO:0000313" key="2">
    <source>
        <dbReference type="Proteomes" id="UP000006048"/>
    </source>
</evidence>
<protein>
    <recommendedName>
        <fullName evidence="3">AAA+ ATPase domain-containing protein</fullName>
    </recommendedName>
</protein>
<dbReference type="KEGG" id="tpx:Turpa_3591"/>
<dbReference type="AlphaFoldDB" id="I4BAB8"/>
<dbReference type="OrthoDB" id="9804077at2"/>
<dbReference type="InterPro" id="IPR027417">
    <property type="entry name" value="P-loop_NTPase"/>
</dbReference>
<sequence>MAKDYQVSFQNLKALIQENTDKDFKKSRNEATTRLHLINKVFFDCLDWIEADCIAENYDGQEYHDYSFMAPGIALIVEAKREGVYFELPLDYSRTKIKLRHITESNKQVKAAVEQVAMYGLRKGCRVVAITNGTQYVGFLTFKQNQELYEGNAIVFDSLERIRDNFTEFWNCFSKQGIERAYLSINLDSSPTNFPPAKISESIPDFPVYKRRNHLQSELVTLAEMVIAEISDLSEIRKVFLDNCYCDSGALSQYSLQARNILQARYAGLFPGIQAPSIETIVNRKSGVKGEVFDISFARKPIIILGDVGIGKTTFMHNLFENVIPAKQLGIVLIHIDLGLNAIIETDLGGFILDQIEKQLIENFKIDITESSFITGVYHSQLSKFERGIAKDLKVSNPSLYDKERYEFLKNLVGNREKHLKNVIDHFLKARNQKLVLILDNLDQRSESDQEKGFLIATEFTAQHNLPVFISLRPDTFHRSVKTGSLSAYHPTAYTISPPRIDEVLRKRLEFALKIVKGEIPLERIARVSVQLKNLQDFIEIMLYSLSQNAELYRFLDNVSNSNVRRALEFIKTFMKSGHINTDDIIDRYNRHGLYLIPKHAITRAVIFGEYKYFDAKSSPIVNIYDIIERNKAEHFLGLIILEYLESKMNQNIDYGYSSFQEIFNYAQSKGFLDRQVKAKIENLFDGKLIEDNVHSGNITAYSNEVRLRITANGLYMIKYLSREFVYLDAVVVDTPILDTGIKEAIDVQDALIEARLDNAREFLIYLTDCATEASIQGFDWTDYQQDIEKSIELAHRKYEERRARNSDAN</sequence>
<proteinExistence type="predicted"/>
<evidence type="ECO:0008006" key="3">
    <source>
        <dbReference type="Google" id="ProtNLM"/>
    </source>
</evidence>
<dbReference type="SUPFAM" id="SSF52540">
    <property type="entry name" value="P-loop containing nucleoside triphosphate hydrolases"/>
    <property type="match status" value="1"/>
</dbReference>
<dbReference type="RefSeq" id="WP_014804702.1">
    <property type="nucleotide sequence ID" value="NC_018020.1"/>
</dbReference>
<reference evidence="1 2" key="1">
    <citation type="submission" date="2012-06" db="EMBL/GenBank/DDBJ databases">
        <title>The complete chromosome of genome of Turneriella parva DSM 21527.</title>
        <authorList>
            <consortium name="US DOE Joint Genome Institute (JGI-PGF)"/>
            <person name="Lucas S."/>
            <person name="Han J."/>
            <person name="Lapidus A."/>
            <person name="Bruce D."/>
            <person name="Goodwin L."/>
            <person name="Pitluck S."/>
            <person name="Peters L."/>
            <person name="Kyrpides N."/>
            <person name="Mavromatis K."/>
            <person name="Ivanova N."/>
            <person name="Mikhailova N."/>
            <person name="Chertkov O."/>
            <person name="Detter J.C."/>
            <person name="Tapia R."/>
            <person name="Han C."/>
            <person name="Land M."/>
            <person name="Hauser L."/>
            <person name="Markowitz V."/>
            <person name="Cheng J.-F."/>
            <person name="Hugenholtz P."/>
            <person name="Woyke T."/>
            <person name="Wu D."/>
            <person name="Gronow S."/>
            <person name="Wellnitz S."/>
            <person name="Brambilla E."/>
            <person name="Klenk H.-P."/>
            <person name="Eisen J.A."/>
        </authorList>
    </citation>
    <scope>NUCLEOTIDE SEQUENCE [LARGE SCALE GENOMIC DNA]</scope>
    <source>
        <strain evidence="2">ATCC BAA-1111 / DSM 21527 / NCTC 11395 / H</strain>
    </source>
</reference>
<evidence type="ECO:0000313" key="1">
    <source>
        <dbReference type="EMBL" id="AFM14225.1"/>
    </source>
</evidence>
<dbReference type="Proteomes" id="UP000006048">
    <property type="component" value="Chromosome"/>
</dbReference>
<gene>
    <name evidence="1" type="ordered locus">Turpa_3591</name>
</gene>
<accession>I4BAB8</accession>
<dbReference type="EMBL" id="CP002959">
    <property type="protein sequence ID" value="AFM14225.1"/>
    <property type="molecule type" value="Genomic_DNA"/>
</dbReference>
<organism evidence="1 2">
    <name type="scientific">Turneriella parva (strain ATCC BAA-1111 / DSM 21527 / NCTC 11395 / H)</name>
    <name type="common">Leptospira parva</name>
    <dbReference type="NCBI Taxonomy" id="869212"/>
    <lineage>
        <taxon>Bacteria</taxon>
        <taxon>Pseudomonadati</taxon>
        <taxon>Spirochaetota</taxon>
        <taxon>Spirochaetia</taxon>
        <taxon>Leptospirales</taxon>
        <taxon>Leptospiraceae</taxon>
        <taxon>Turneriella</taxon>
    </lineage>
</organism>